<comment type="caution">
    <text evidence="1">The sequence shown here is derived from an EMBL/GenBank/DDBJ whole genome shotgun (WGS) entry which is preliminary data.</text>
</comment>
<sequence length="82" mass="8941">MANITTTRQLRTRLANACDLASLLCDSSKIPLSKIAARHDTNAARNIHAGSLSPPSSRRANKTLQFRIHHRSHGSRVTLQAG</sequence>
<gene>
    <name evidence="1" type="ORF">PITC_069480</name>
</gene>
<reference evidence="1 2" key="1">
    <citation type="journal article" date="2015" name="Mol. Plant Microbe Interact.">
        <title>Genome, transcriptome, and functional analyses of Penicillium expansum provide new insights into secondary metabolism and pathogenicity.</title>
        <authorList>
            <person name="Ballester A.R."/>
            <person name="Marcet-Houben M."/>
            <person name="Levin E."/>
            <person name="Sela N."/>
            <person name="Selma-Lazaro C."/>
            <person name="Carmona L."/>
            <person name="Wisniewski M."/>
            <person name="Droby S."/>
            <person name="Gonzalez-Candelas L."/>
            <person name="Gabaldon T."/>
        </authorList>
    </citation>
    <scope>NUCLEOTIDE SEQUENCE [LARGE SCALE GENOMIC DNA]</scope>
    <source>
        <strain evidence="1 2">PHI-1</strain>
    </source>
</reference>
<accession>A0A0A2L719</accession>
<dbReference type="Proteomes" id="UP000030104">
    <property type="component" value="Unassembled WGS sequence"/>
</dbReference>
<protein>
    <submittedName>
        <fullName evidence="1">Uncharacterized protein</fullName>
    </submittedName>
</protein>
<name>A0A0A2L719_PENIT</name>
<keyword evidence="2" id="KW-1185">Reference proteome</keyword>
<dbReference type="OrthoDB" id="10431067at2759"/>
<dbReference type="AlphaFoldDB" id="A0A0A2L719"/>
<dbReference type="EMBL" id="JQGA01000883">
    <property type="protein sequence ID" value="KGO72425.1"/>
    <property type="molecule type" value="Genomic_DNA"/>
</dbReference>
<organism evidence="1 2">
    <name type="scientific">Penicillium italicum</name>
    <name type="common">Blue mold</name>
    <dbReference type="NCBI Taxonomy" id="40296"/>
    <lineage>
        <taxon>Eukaryota</taxon>
        <taxon>Fungi</taxon>
        <taxon>Dikarya</taxon>
        <taxon>Ascomycota</taxon>
        <taxon>Pezizomycotina</taxon>
        <taxon>Eurotiomycetes</taxon>
        <taxon>Eurotiomycetidae</taxon>
        <taxon>Eurotiales</taxon>
        <taxon>Aspergillaceae</taxon>
        <taxon>Penicillium</taxon>
    </lineage>
</organism>
<dbReference type="HOGENOM" id="CLU_2558999_0_0_1"/>
<evidence type="ECO:0000313" key="2">
    <source>
        <dbReference type="Proteomes" id="UP000030104"/>
    </source>
</evidence>
<evidence type="ECO:0000313" key="1">
    <source>
        <dbReference type="EMBL" id="KGO72425.1"/>
    </source>
</evidence>
<proteinExistence type="predicted"/>
<dbReference type="OMA" id="IHHRTHG"/>